<proteinExistence type="inferred from homology"/>
<dbReference type="Pfam" id="PF00135">
    <property type="entry name" value="COesterase"/>
    <property type="match status" value="1"/>
</dbReference>
<dbReference type="Proteomes" id="UP000245884">
    <property type="component" value="Unassembled WGS sequence"/>
</dbReference>
<feature type="domain" description="Carboxylesterase type B" evidence="4">
    <location>
        <begin position="116"/>
        <end position="645"/>
    </location>
</feature>
<keyword evidence="3" id="KW-0732">Signal</keyword>
<dbReference type="GO" id="GO:0016787">
    <property type="term" value="F:hydrolase activity"/>
    <property type="evidence" value="ECO:0007669"/>
    <property type="project" value="UniProtKB-KW"/>
</dbReference>
<dbReference type="STRING" id="1569628.A0A316UNX5"/>
<evidence type="ECO:0000259" key="4">
    <source>
        <dbReference type="Pfam" id="PF00135"/>
    </source>
</evidence>
<dbReference type="InterPro" id="IPR050309">
    <property type="entry name" value="Type-B_Carboxylest/Lipase"/>
</dbReference>
<dbReference type="Gene3D" id="3.40.50.1820">
    <property type="entry name" value="alpha/beta hydrolase"/>
    <property type="match status" value="1"/>
</dbReference>
<reference evidence="5 6" key="1">
    <citation type="journal article" date="2018" name="Mol. Biol. Evol.">
        <title>Broad Genomic Sampling Reveals a Smut Pathogenic Ancestry of the Fungal Clade Ustilaginomycotina.</title>
        <authorList>
            <person name="Kijpornyongpan T."/>
            <person name="Mondo S.J."/>
            <person name="Barry K."/>
            <person name="Sandor L."/>
            <person name="Lee J."/>
            <person name="Lipzen A."/>
            <person name="Pangilinan J."/>
            <person name="LaButti K."/>
            <person name="Hainaut M."/>
            <person name="Henrissat B."/>
            <person name="Grigoriev I.V."/>
            <person name="Spatafora J.W."/>
            <person name="Aime M.C."/>
        </authorList>
    </citation>
    <scope>NUCLEOTIDE SEQUENCE [LARGE SCALE GENOMIC DNA]</scope>
    <source>
        <strain evidence="5 6">MCA 5214</strain>
    </source>
</reference>
<dbReference type="EMBL" id="KZ819669">
    <property type="protein sequence ID" value="PWN26986.1"/>
    <property type="molecule type" value="Genomic_DNA"/>
</dbReference>
<dbReference type="InterPro" id="IPR002018">
    <property type="entry name" value="CarbesteraseB"/>
</dbReference>
<dbReference type="SUPFAM" id="SSF53474">
    <property type="entry name" value="alpha/beta-Hydrolases"/>
    <property type="match status" value="1"/>
</dbReference>
<protein>
    <recommendedName>
        <fullName evidence="3">Carboxylic ester hydrolase</fullName>
        <ecNumber evidence="3">3.1.1.-</ecNumber>
    </recommendedName>
</protein>
<evidence type="ECO:0000313" key="5">
    <source>
        <dbReference type="EMBL" id="PWN26986.1"/>
    </source>
</evidence>
<name>A0A316UNX5_9BASI</name>
<dbReference type="InterPro" id="IPR029058">
    <property type="entry name" value="AB_hydrolase_fold"/>
</dbReference>
<evidence type="ECO:0000256" key="3">
    <source>
        <dbReference type="RuleBase" id="RU361235"/>
    </source>
</evidence>
<sequence>MRSYSTLLSLIVAALLSLTLVAADQHGPRRLDHHHDRRLLKEVGGFVHEASTRAQSGLSSALQKLGLPQIGPEPNTMTPVLAPQAFDLPTVVQRGTTAFQQMILNVNYRIAALGPQPVAKTKVGTFHGVNSPAIFNQQWWLGVPFAKPPVGNLRFRKAQTLDPTTADFNATAIRPTCWQPNGYLLSFNGDDGQRSEDCLYMNIYAPHGSENRRNKLPVLLWYFGGGEIGGAASSYNSTAIELLSILAGQPMIIVTPQYRLNAMGFMAGKPYADAAKAGKVDLNPGLTDVTKALDWVSEHISAFGGDPKKITIAGQSSGAFNVGAQLLKDGKPGSPPPKYRAAIMLSGTMGSEPAFKPDGPITTKTFNRISSAVGCGNDIECLRKASPMALAEATFPNLRDGKRPDDATLQGPDYYPGVFYYQPVQDGVYHRDGAGAQVRRGEFPDVPILTGNVKDEGTIFVDQHTSAADWQSWIAKVAFENQKTTPASQQSLLNKISAAYSPNVFDGAPYWPARSSNESRFGAGSQFERSASISGDQGWHAPRRILLESINKYKSSKAFVYLFNQTDSPPDVNGWTGIPHGFDPAYWFGAYAFSPNFAYPQQPATSRDTSLSMINFVNKMDPNHRGMKYWPAYDQQTKKVFRFQGFNNQIITDDFRPEMKVFMDPAALKLTWK</sequence>
<evidence type="ECO:0000256" key="1">
    <source>
        <dbReference type="ARBA" id="ARBA00005964"/>
    </source>
</evidence>
<dbReference type="RefSeq" id="XP_025361598.1">
    <property type="nucleotide sequence ID" value="XM_025506302.1"/>
</dbReference>
<feature type="signal peptide" evidence="3">
    <location>
        <begin position="1"/>
        <end position="23"/>
    </location>
</feature>
<comment type="similarity">
    <text evidence="1 3">Belongs to the type-B carboxylesterase/lipase family.</text>
</comment>
<organism evidence="5 6">
    <name type="scientific">Jaminaea rosea</name>
    <dbReference type="NCBI Taxonomy" id="1569628"/>
    <lineage>
        <taxon>Eukaryota</taxon>
        <taxon>Fungi</taxon>
        <taxon>Dikarya</taxon>
        <taxon>Basidiomycota</taxon>
        <taxon>Ustilaginomycotina</taxon>
        <taxon>Exobasidiomycetes</taxon>
        <taxon>Microstromatales</taxon>
        <taxon>Microstromatales incertae sedis</taxon>
        <taxon>Jaminaea</taxon>
    </lineage>
</organism>
<evidence type="ECO:0000256" key="2">
    <source>
        <dbReference type="ARBA" id="ARBA00022801"/>
    </source>
</evidence>
<keyword evidence="2 3" id="KW-0378">Hydrolase</keyword>
<dbReference type="InterPro" id="IPR019826">
    <property type="entry name" value="Carboxylesterase_B_AS"/>
</dbReference>
<keyword evidence="6" id="KW-1185">Reference proteome</keyword>
<dbReference type="GeneID" id="37028125"/>
<evidence type="ECO:0000313" key="6">
    <source>
        <dbReference type="Proteomes" id="UP000245884"/>
    </source>
</evidence>
<dbReference type="EC" id="3.1.1.-" evidence="3"/>
<accession>A0A316UNX5</accession>
<dbReference type="PROSITE" id="PS00122">
    <property type="entry name" value="CARBOXYLESTERASE_B_1"/>
    <property type="match status" value="1"/>
</dbReference>
<feature type="chain" id="PRO_5016195326" description="Carboxylic ester hydrolase" evidence="3">
    <location>
        <begin position="24"/>
        <end position="673"/>
    </location>
</feature>
<gene>
    <name evidence="5" type="ORF">BDZ90DRAFT_232565</name>
</gene>
<dbReference type="OrthoDB" id="408631at2759"/>
<dbReference type="PANTHER" id="PTHR11559">
    <property type="entry name" value="CARBOXYLESTERASE"/>
    <property type="match status" value="1"/>
</dbReference>
<dbReference type="AlphaFoldDB" id="A0A316UNX5"/>